<dbReference type="InterPro" id="IPR006501">
    <property type="entry name" value="Pectinesterase_inhib_dom"/>
</dbReference>
<dbReference type="Pfam" id="PF04043">
    <property type="entry name" value="PMEI"/>
    <property type="match status" value="1"/>
</dbReference>
<evidence type="ECO:0000313" key="10">
    <source>
        <dbReference type="EMBL" id="KAF3971856.1"/>
    </source>
</evidence>
<accession>A0A8J4REN5</accession>
<dbReference type="OrthoDB" id="2019149at2759"/>
<dbReference type="PROSITE" id="PS00800">
    <property type="entry name" value="PECTINESTERASE_1"/>
    <property type="match status" value="1"/>
</dbReference>
<keyword evidence="11" id="KW-1185">Reference proteome</keyword>
<evidence type="ECO:0000259" key="9">
    <source>
        <dbReference type="SMART" id="SM00856"/>
    </source>
</evidence>
<dbReference type="InterPro" id="IPR035513">
    <property type="entry name" value="Invertase/methylesterase_inhib"/>
</dbReference>
<gene>
    <name evidence="10" type="ORF">CMV_004590</name>
</gene>
<name>A0A8J4REN5_9ROSI</name>
<dbReference type="SUPFAM" id="SSF101148">
    <property type="entry name" value="Plant invertase/pectin methylesterase inhibitor"/>
    <property type="match status" value="1"/>
</dbReference>
<dbReference type="UniPathway" id="UPA00545">
    <property type="reaction ID" value="UER00823"/>
</dbReference>
<dbReference type="PROSITE" id="PS51257">
    <property type="entry name" value="PROKAR_LIPOPROTEIN"/>
    <property type="match status" value="1"/>
</dbReference>
<keyword evidence="8" id="KW-0961">Cell wall biogenesis/degradation</keyword>
<keyword evidence="8" id="KW-0964">Secreted</keyword>
<dbReference type="InterPro" id="IPR018040">
    <property type="entry name" value="Pectinesterase_Tyr_AS"/>
</dbReference>
<feature type="chain" id="PRO_5035338492" description="Pectinesterase" evidence="8">
    <location>
        <begin position="24"/>
        <end position="522"/>
    </location>
</feature>
<dbReference type="InterPro" id="IPR000070">
    <property type="entry name" value="Pectinesterase_cat"/>
</dbReference>
<evidence type="ECO:0000256" key="8">
    <source>
        <dbReference type="RuleBase" id="RU000589"/>
    </source>
</evidence>
<protein>
    <recommendedName>
        <fullName evidence="8">Pectinesterase</fullName>
        <ecNumber evidence="8">3.1.1.11</ecNumber>
    </recommendedName>
</protein>
<reference evidence="10" key="1">
    <citation type="submission" date="2020-03" db="EMBL/GenBank/DDBJ databases">
        <title>Castanea mollissima Vanexum genome sequencing.</title>
        <authorList>
            <person name="Staton M."/>
        </authorList>
    </citation>
    <scope>NUCLEOTIDE SEQUENCE</scope>
    <source>
        <tissue evidence="10">Leaf</tissue>
    </source>
</reference>
<keyword evidence="6 8" id="KW-0378">Hydrolase</keyword>
<dbReference type="Pfam" id="PF01095">
    <property type="entry name" value="Pectinesterase"/>
    <property type="match status" value="1"/>
</dbReference>
<sequence>MDKPALALSIAYLLCLNLRFVHGATIITSCNQTPYPKVCDQFMNTNLPSTVDESKSEFHVLAHKVTMDQAIEAHRLISSMDMNLFNEQAKLAWNDCLELYEDTINQLNRSISSNNPTDALTWLSASIANQQTCENGFKDFNLSSTLQYFPNMLSSFSKLLSNTLAINKALASSSTYSTMLHSKQIGGRRLLNSDGFPTWVSAADRRKLLQSSESGPKADAVVAQDGSGNYKTISEAMASASGSGRYVIYVKQGVYKENVVIKKSNIMLIGDGIDKTTVTGSKNAQSGSTTFGSATVAISGGSFIARDITFENTAGPENHQAVAVRSASDLSIFYRCSFKGYQDTLYVFSQRQFYRDCDIYGTQDFIFGDAVVVFQNCNIYVRKPLSGQKNTITAQSREDPNENTGIIIHNSRVTAAEDLSSVETYLGRPWKKYSRTVFMKCDLGSLIDPAGWYPWDGNFALDTLYYAEYMNTGSGSDTSGRVKWKGYHVISSHAEAGKFTVGNFLAGDEWISGTGVPYVDGL</sequence>
<evidence type="ECO:0000313" key="11">
    <source>
        <dbReference type="Proteomes" id="UP000737018"/>
    </source>
</evidence>
<evidence type="ECO:0000256" key="1">
    <source>
        <dbReference type="ARBA" id="ARBA00004191"/>
    </source>
</evidence>
<proteinExistence type="inferred from homology"/>
<comment type="pathway">
    <text evidence="2 8">Glycan metabolism; pectin degradation; 2-dehydro-3-deoxy-D-gluconate from pectin: step 1/5.</text>
</comment>
<dbReference type="InterPro" id="IPR011050">
    <property type="entry name" value="Pectin_lyase_fold/virulence"/>
</dbReference>
<organism evidence="10 11">
    <name type="scientific">Castanea mollissima</name>
    <name type="common">Chinese chestnut</name>
    <dbReference type="NCBI Taxonomy" id="60419"/>
    <lineage>
        <taxon>Eukaryota</taxon>
        <taxon>Viridiplantae</taxon>
        <taxon>Streptophyta</taxon>
        <taxon>Embryophyta</taxon>
        <taxon>Tracheophyta</taxon>
        <taxon>Spermatophyta</taxon>
        <taxon>Magnoliopsida</taxon>
        <taxon>eudicotyledons</taxon>
        <taxon>Gunneridae</taxon>
        <taxon>Pentapetalae</taxon>
        <taxon>rosids</taxon>
        <taxon>fabids</taxon>
        <taxon>Fagales</taxon>
        <taxon>Fagaceae</taxon>
        <taxon>Castanea</taxon>
    </lineage>
</organism>
<evidence type="ECO:0000256" key="7">
    <source>
        <dbReference type="ARBA" id="ARBA00023085"/>
    </source>
</evidence>
<comment type="caution">
    <text evidence="10">The sequence shown here is derived from an EMBL/GenBank/DDBJ whole genome shotgun (WGS) entry which is preliminary data.</text>
</comment>
<evidence type="ECO:0000256" key="3">
    <source>
        <dbReference type="ARBA" id="ARBA00006027"/>
    </source>
</evidence>
<feature type="domain" description="Pectinesterase inhibitor" evidence="9">
    <location>
        <begin position="22"/>
        <end position="166"/>
    </location>
</feature>
<dbReference type="FunFam" id="2.160.20.10:FF:000001">
    <property type="entry name" value="Pectinesterase"/>
    <property type="match status" value="1"/>
</dbReference>
<dbReference type="EMBL" id="JRKL02000390">
    <property type="protein sequence ID" value="KAF3971856.1"/>
    <property type="molecule type" value="Genomic_DNA"/>
</dbReference>
<evidence type="ECO:0000256" key="4">
    <source>
        <dbReference type="ARBA" id="ARBA00007786"/>
    </source>
</evidence>
<comment type="similarity">
    <text evidence="4">In the C-terminal section; belongs to the pectinesterase family.</text>
</comment>
<dbReference type="EC" id="3.1.1.11" evidence="8"/>
<dbReference type="Proteomes" id="UP000737018">
    <property type="component" value="Unassembled WGS sequence"/>
</dbReference>
<comment type="subcellular location">
    <subcellularLocation>
        <location evidence="1 8">Secreted</location>
        <location evidence="1 8">Cell wall</location>
    </subcellularLocation>
</comment>
<dbReference type="Gene3D" id="2.160.20.10">
    <property type="entry name" value="Single-stranded right-handed beta-helix, Pectin lyase-like"/>
    <property type="match status" value="1"/>
</dbReference>
<comment type="catalytic activity">
    <reaction evidence="8">
        <text>[(1-&gt;4)-alpha-D-galacturonosyl methyl ester](n) + n H2O = [(1-&gt;4)-alpha-D-galacturonosyl](n) + n methanol + n H(+)</text>
        <dbReference type="Rhea" id="RHEA:22380"/>
        <dbReference type="Rhea" id="RHEA-COMP:14570"/>
        <dbReference type="Rhea" id="RHEA-COMP:14573"/>
        <dbReference type="ChEBI" id="CHEBI:15377"/>
        <dbReference type="ChEBI" id="CHEBI:15378"/>
        <dbReference type="ChEBI" id="CHEBI:17790"/>
        <dbReference type="ChEBI" id="CHEBI:140522"/>
        <dbReference type="ChEBI" id="CHEBI:140523"/>
        <dbReference type="EC" id="3.1.1.11"/>
    </reaction>
</comment>
<dbReference type="GO" id="GO:0042545">
    <property type="term" value="P:cell wall modification"/>
    <property type="evidence" value="ECO:0007669"/>
    <property type="project" value="UniProtKB-UniRule"/>
</dbReference>
<evidence type="ECO:0000256" key="6">
    <source>
        <dbReference type="ARBA" id="ARBA00022801"/>
    </source>
</evidence>
<dbReference type="InterPro" id="IPR012334">
    <property type="entry name" value="Pectin_lyas_fold"/>
</dbReference>
<dbReference type="Gene3D" id="1.20.140.40">
    <property type="entry name" value="Invertase/pectin methylesterase inhibitor family protein"/>
    <property type="match status" value="1"/>
</dbReference>
<dbReference type="AlphaFoldDB" id="A0A8J4REN5"/>
<dbReference type="GO" id="GO:0045490">
    <property type="term" value="P:pectin catabolic process"/>
    <property type="evidence" value="ECO:0007669"/>
    <property type="project" value="UniProtKB-UniRule"/>
</dbReference>
<comment type="similarity">
    <text evidence="3">In the N-terminal section; belongs to the PMEI family.</text>
</comment>
<dbReference type="PANTHER" id="PTHR31707">
    <property type="entry name" value="PECTINESTERASE"/>
    <property type="match status" value="1"/>
</dbReference>
<keyword evidence="7 8" id="KW-0063">Aspartyl esterase</keyword>
<evidence type="ECO:0000256" key="5">
    <source>
        <dbReference type="ARBA" id="ARBA00022512"/>
    </source>
</evidence>
<dbReference type="GO" id="GO:0004857">
    <property type="term" value="F:enzyme inhibitor activity"/>
    <property type="evidence" value="ECO:0007669"/>
    <property type="project" value="InterPro"/>
</dbReference>
<dbReference type="GO" id="GO:0030599">
    <property type="term" value="F:pectinesterase activity"/>
    <property type="evidence" value="ECO:0007669"/>
    <property type="project" value="UniProtKB-UniRule"/>
</dbReference>
<dbReference type="SMART" id="SM00856">
    <property type="entry name" value="PMEI"/>
    <property type="match status" value="1"/>
</dbReference>
<keyword evidence="5 8" id="KW-0134">Cell wall</keyword>
<evidence type="ECO:0000256" key="2">
    <source>
        <dbReference type="ARBA" id="ARBA00005184"/>
    </source>
</evidence>
<dbReference type="CDD" id="cd15798">
    <property type="entry name" value="PMEI-like_3"/>
    <property type="match status" value="1"/>
</dbReference>
<feature type="signal peptide" evidence="8">
    <location>
        <begin position="1"/>
        <end position="23"/>
    </location>
</feature>
<keyword evidence="8" id="KW-0732">Signal</keyword>
<dbReference type="NCBIfam" id="TIGR01614">
    <property type="entry name" value="PME_inhib"/>
    <property type="match status" value="1"/>
</dbReference>
<dbReference type="SUPFAM" id="SSF51126">
    <property type="entry name" value="Pectin lyase-like"/>
    <property type="match status" value="1"/>
</dbReference>
<comment type="function">
    <text evidence="8">Acts in the modification of cell walls via demethylesterification of cell wall pectin.</text>
</comment>